<proteinExistence type="predicted"/>
<dbReference type="GO" id="GO:0005524">
    <property type="term" value="F:ATP binding"/>
    <property type="evidence" value="ECO:0007669"/>
    <property type="project" value="UniProtKB-KW"/>
</dbReference>
<gene>
    <name evidence="4" type="ORF">D623_10023361</name>
</gene>
<dbReference type="Proteomes" id="UP000052978">
    <property type="component" value="Unassembled WGS sequence"/>
</dbReference>
<name>S7PNA3_MYOBR</name>
<evidence type="ECO:0000313" key="5">
    <source>
        <dbReference type="Proteomes" id="UP000052978"/>
    </source>
</evidence>
<dbReference type="SUPFAM" id="SSF54849">
    <property type="entry name" value="GroEL-intermediate domain like"/>
    <property type="match status" value="1"/>
</dbReference>
<dbReference type="Gene3D" id="3.50.7.10">
    <property type="entry name" value="GroEL"/>
    <property type="match status" value="1"/>
</dbReference>
<dbReference type="AlphaFoldDB" id="S7PNA3"/>
<accession>S7PNA3</accession>
<dbReference type="InterPro" id="IPR017998">
    <property type="entry name" value="Chaperone_TCP-1"/>
</dbReference>
<dbReference type="InterPro" id="IPR027409">
    <property type="entry name" value="GroEL-like_apical_dom_sf"/>
</dbReference>
<dbReference type="PANTHER" id="PTHR11353">
    <property type="entry name" value="CHAPERONIN"/>
    <property type="match status" value="1"/>
</dbReference>
<dbReference type="Gene3D" id="3.30.260.10">
    <property type="entry name" value="TCP-1-like chaperonin intermediate domain"/>
    <property type="match status" value="1"/>
</dbReference>
<protein>
    <submittedName>
        <fullName evidence="4">T-complex protein 1 subunit gamma</fullName>
    </submittedName>
</protein>
<dbReference type="EMBL" id="KE162847">
    <property type="protein sequence ID" value="EPQ09822.1"/>
    <property type="molecule type" value="Genomic_DNA"/>
</dbReference>
<evidence type="ECO:0000256" key="1">
    <source>
        <dbReference type="ARBA" id="ARBA00022741"/>
    </source>
</evidence>
<dbReference type="SUPFAM" id="SSF52029">
    <property type="entry name" value="GroEL apical domain-like"/>
    <property type="match status" value="1"/>
</dbReference>
<keyword evidence="1" id="KW-0547">Nucleotide-binding</keyword>
<evidence type="ECO:0000256" key="2">
    <source>
        <dbReference type="ARBA" id="ARBA00022840"/>
    </source>
</evidence>
<organism evidence="4 5">
    <name type="scientific">Myotis brandtii</name>
    <name type="common">Brandt's bat</name>
    <dbReference type="NCBI Taxonomy" id="109478"/>
    <lineage>
        <taxon>Eukaryota</taxon>
        <taxon>Metazoa</taxon>
        <taxon>Chordata</taxon>
        <taxon>Craniata</taxon>
        <taxon>Vertebrata</taxon>
        <taxon>Euteleostomi</taxon>
        <taxon>Mammalia</taxon>
        <taxon>Eutheria</taxon>
        <taxon>Laurasiatheria</taxon>
        <taxon>Chiroptera</taxon>
        <taxon>Yangochiroptera</taxon>
        <taxon>Vespertilionidae</taxon>
        <taxon>Myotis</taxon>
    </lineage>
</organism>
<sequence>MINTLKKISTPDDTNNQDMMLNSINSSIITKAISPWSPLACSIALNAIKTAQFEENSQKEIDIKKYAKVERIPGGIIEDWCVLCGVMINKDVTHSQMRRYIKNTRIVLLDSSLEYKKGESQTDIEIMREEDFTRILQMEEEYIQQVCEDIITEKGISDLAQHYLMRANITATLRVRKADNNHIA</sequence>
<dbReference type="GO" id="GO:0140662">
    <property type="term" value="F:ATP-dependent protein folding chaperone"/>
    <property type="evidence" value="ECO:0007669"/>
    <property type="project" value="InterPro"/>
</dbReference>
<dbReference type="Pfam" id="PF00118">
    <property type="entry name" value="Cpn60_TCP1"/>
    <property type="match status" value="1"/>
</dbReference>
<evidence type="ECO:0000256" key="3">
    <source>
        <dbReference type="ARBA" id="ARBA00023186"/>
    </source>
</evidence>
<reference evidence="4 5" key="1">
    <citation type="journal article" date="2013" name="Nat. Commun.">
        <title>Genome analysis reveals insights into physiology and longevity of the Brandt's bat Myotis brandtii.</title>
        <authorList>
            <person name="Seim I."/>
            <person name="Fang X."/>
            <person name="Xiong Z."/>
            <person name="Lobanov A.V."/>
            <person name="Huang Z."/>
            <person name="Ma S."/>
            <person name="Feng Y."/>
            <person name="Turanov A.A."/>
            <person name="Zhu Y."/>
            <person name="Lenz T.L."/>
            <person name="Gerashchenko M.V."/>
            <person name="Fan D."/>
            <person name="Hee Yim S."/>
            <person name="Yao X."/>
            <person name="Jordan D."/>
            <person name="Xiong Y."/>
            <person name="Ma Y."/>
            <person name="Lyapunov A.N."/>
            <person name="Chen G."/>
            <person name="Kulakova O.I."/>
            <person name="Sun Y."/>
            <person name="Lee S.G."/>
            <person name="Bronson R.T."/>
            <person name="Moskalev A.A."/>
            <person name="Sunyaev S.R."/>
            <person name="Zhang G."/>
            <person name="Krogh A."/>
            <person name="Wang J."/>
            <person name="Gladyshev V.N."/>
        </authorList>
    </citation>
    <scope>NUCLEOTIDE SEQUENCE [LARGE SCALE GENOMIC DNA]</scope>
</reference>
<keyword evidence="2" id="KW-0067">ATP-binding</keyword>
<dbReference type="InterPro" id="IPR002423">
    <property type="entry name" value="Cpn60/GroEL/TCP-1"/>
</dbReference>
<keyword evidence="3" id="KW-0143">Chaperone</keyword>
<evidence type="ECO:0000313" key="4">
    <source>
        <dbReference type="EMBL" id="EPQ09822.1"/>
    </source>
</evidence>
<dbReference type="InterPro" id="IPR027410">
    <property type="entry name" value="TCP-1-like_intermed_sf"/>
</dbReference>
<keyword evidence="5" id="KW-1185">Reference proteome</keyword>